<protein>
    <submittedName>
        <fullName evidence="1">Uncharacterized protein</fullName>
    </submittedName>
</protein>
<sequence>MNAANCDTSIPLLLPRLNEGCPRLTRRAYHSDTPHEWITADPRMSTMWQTATLDIFT</sequence>
<dbReference type="Proteomes" id="UP000282613">
    <property type="component" value="Unassembled WGS sequence"/>
</dbReference>
<proteinExistence type="predicted"/>
<dbReference type="EMBL" id="UYRS01018713">
    <property type="protein sequence ID" value="VDK39393.1"/>
    <property type="molecule type" value="Genomic_DNA"/>
</dbReference>
<reference evidence="1 2" key="1">
    <citation type="submission" date="2018-11" db="EMBL/GenBank/DDBJ databases">
        <authorList>
            <consortium name="Pathogen Informatics"/>
        </authorList>
    </citation>
    <scope>NUCLEOTIDE SEQUENCE [LARGE SCALE GENOMIC DNA]</scope>
</reference>
<organism evidence="1 2">
    <name type="scientific">Taenia asiatica</name>
    <name type="common">Asian tapeworm</name>
    <dbReference type="NCBI Taxonomy" id="60517"/>
    <lineage>
        <taxon>Eukaryota</taxon>
        <taxon>Metazoa</taxon>
        <taxon>Spiralia</taxon>
        <taxon>Lophotrochozoa</taxon>
        <taxon>Platyhelminthes</taxon>
        <taxon>Cestoda</taxon>
        <taxon>Eucestoda</taxon>
        <taxon>Cyclophyllidea</taxon>
        <taxon>Taeniidae</taxon>
        <taxon>Taenia</taxon>
    </lineage>
</organism>
<keyword evidence="2" id="KW-1185">Reference proteome</keyword>
<name>A0A3P6QAL7_TAEAS</name>
<evidence type="ECO:0000313" key="1">
    <source>
        <dbReference type="EMBL" id="VDK39393.1"/>
    </source>
</evidence>
<gene>
    <name evidence="1" type="ORF">TASK_LOCUS8005</name>
</gene>
<evidence type="ECO:0000313" key="2">
    <source>
        <dbReference type="Proteomes" id="UP000282613"/>
    </source>
</evidence>
<dbReference type="AlphaFoldDB" id="A0A3P6QAL7"/>
<accession>A0A3P6QAL7</accession>